<protein>
    <submittedName>
        <fullName evidence="2">Uncharacterized protein</fullName>
    </submittedName>
</protein>
<dbReference type="EMBL" id="JAUHJQ010000009">
    <property type="protein sequence ID" value="MDN4174932.1"/>
    <property type="molecule type" value="Genomic_DNA"/>
</dbReference>
<accession>A0ABT8FKM7</accession>
<name>A0ABT8FKM7_9ACTN</name>
<keyword evidence="3" id="KW-1185">Reference proteome</keyword>
<comment type="caution">
    <text evidence="2">The sequence shown here is derived from an EMBL/GenBank/DDBJ whole genome shotgun (WGS) entry which is preliminary data.</text>
</comment>
<feature type="compositionally biased region" description="Polar residues" evidence="1">
    <location>
        <begin position="163"/>
        <end position="174"/>
    </location>
</feature>
<reference evidence="2" key="1">
    <citation type="submission" date="2023-06" db="EMBL/GenBank/DDBJ databases">
        <title>Draft genome sequence of Nocardioides sp. SOB77.</title>
        <authorList>
            <person name="Zhang G."/>
        </authorList>
    </citation>
    <scope>NUCLEOTIDE SEQUENCE</scope>
    <source>
        <strain evidence="2">SOB77</strain>
    </source>
</reference>
<dbReference type="SUPFAM" id="SSF51445">
    <property type="entry name" value="(Trans)glycosidases"/>
    <property type="match status" value="1"/>
</dbReference>
<feature type="region of interest" description="Disordered" evidence="1">
    <location>
        <begin position="155"/>
        <end position="174"/>
    </location>
</feature>
<evidence type="ECO:0000256" key="1">
    <source>
        <dbReference type="SAM" id="MobiDB-lite"/>
    </source>
</evidence>
<evidence type="ECO:0000313" key="3">
    <source>
        <dbReference type="Proteomes" id="UP001168620"/>
    </source>
</evidence>
<sequence length="622" mass="66159">MLARADRHGLRLSTTSGERAFLAGVDVGATGDRDAEHLARWFGQMRGLGVRVVRTLDLQPPAFYTALVAHNQAQPDDPLYLVQGVRPPEPPLAAPGAVLTDPAVGRSFDQALRRAVDAVHGAAPGGWEADASRWLAAWTIGTEWDPALLSRTDAAGSGRTAGATPTGTYVTATEDASPSERWLAARLDAVAAAEAARGRSVPVSFVSWPTTDPLAHEAASPGPEADTVGLDPRHLRATDRWPGGTFATVHAPPYYPDFLRDDPALAEVTWRGEPDPYAGYLTALREHLGDVPLVVGALGVPASLGSAHRGPRDRHQGPHSERDALRIDAELIRLVHDQGASGAFLAAWADEWERGTWNTAATVDPAGRGRWHDPLTVDQWSGLLAVESGFVPGSLATARAAQGAVRGLLVRASPSYLHVMVLGRDRVPQRLDLLVDSVPGGGGEGADHLVQVDTAAGTARAFARAGLDPLRLYAGRDLAAVTETTYWRLYRQLTSASRTVGGGEVLPPETSAVGDLVEGSWAVDRGGYDSLSTWQVDEQNRALRLRLPWPLVGIADPSRRVAAGPGTSATLVPAPHLDLRADVDGSRLDLRYRWPAWTAPEREERLKDGSGLVAAAFAAVSP</sequence>
<dbReference type="RefSeq" id="WP_300954032.1">
    <property type="nucleotide sequence ID" value="NZ_JAUHJQ010000009.1"/>
</dbReference>
<evidence type="ECO:0000313" key="2">
    <source>
        <dbReference type="EMBL" id="MDN4174932.1"/>
    </source>
</evidence>
<organism evidence="2 3">
    <name type="scientific">Nocardioides oceani</name>
    <dbReference type="NCBI Taxonomy" id="3058369"/>
    <lineage>
        <taxon>Bacteria</taxon>
        <taxon>Bacillati</taxon>
        <taxon>Actinomycetota</taxon>
        <taxon>Actinomycetes</taxon>
        <taxon>Propionibacteriales</taxon>
        <taxon>Nocardioidaceae</taxon>
        <taxon>Nocardioides</taxon>
    </lineage>
</organism>
<dbReference type="InterPro" id="IPR017853">
    <property type="entry name" value="GH"/>
</dbReference>
<proteinExistence type="predicted"/>
<gene>
    <name evidence="2" type="ORF">QWY28_18360</name>
</gene>
<dbReference type="Proteomes" id="UP001168620">
    <property type="component" value="Unassembled WGS sequence"/>
</dbReference>